<feature type="compositionally biased region" description="Polar residues" evidence="10">
    <location>
        <begin position="415"/>
        <end position="424"/>
    </location>
</feature>
<dbReference type="InterPro" id="IPR001245">
    <property type="entry name" value="Ser-Thr/Tyr_kinase_cat_dom"/>
</dbReference>
<feature type="compositionally biased region" description="Gly residues" evidence="10">
    <location>
        <begin position="13"/>
        <end position="24"/>
    </location>
</feature>
<keyword evidence="3" id="KW-0723">Serine/threonine-protein kinase</keyword>
<keyword evidence="6 13" id="KW-0418">Kinase</keyword>
<dbReference type="GO" id="GO:0005524">
    <property type="term" value="F:ATP binding"/>
    <property type="evidence" value="ECO:0007669"/>
    <property type="project" value="UniProtKB-KW"/>
</dbReference>
<dbReference type="Gene3D" id="3.30.200.20">
    <property type="entry name" value="Phosphorylase Kinase, domain 1"/>
    <property type="match status" value="1"/>
</dbReference>
<dbReference type="PANTHER" id="PTHR44329">
    <property type="entry name" value="SERINE/THREONINE-PROTEIN KINASE TNNI3K-RELATED"/>
    <property type="match status" value="1"/>
</dbReference>
<proteinExistence type="inferred from homology"/>
<evidence type="ECO:0000256" key="2">
    <source>
        <dbReference type="ARBA" id="ARBA00012513"/>
    </source>
</evidence>
<name>A0A8B9AQQ8_PHODC</name>
<dbReference type="Proteomes" id="UP000228380">
    <property type="component" value="Chromosome 9"/>
</dbReference>
<dbReference type="RefSeq" id="XP_038986358.1">
    <property type="nucleotide sequence ID" value="XM_039130430.1"/>
</dbReference>
<evidence type="ECO:0000256" key="8">
    <source>
        <dbReference type="ARBA" id="ARBA00047899"/>
    </source>
</evidence>
<dbReference type="PROSITE" id="PS00108">
    <property type="entry name" value="PROTEIN_KINASE_ST"/>
    <property type="match status" value="1"/>
</dbReference>
<evidence type="ECO:0000256" key="4">
    <source>
        <dbReference type="ARBA" id="ARBA00022679"/>
    </source>
</evidence>
<dbReference type="InterPro" id="IPR000719">
    <property type="entry name" value="Prot_kinase_dom"/>
</dbReference>
<keyword evidence="12" id="KW-1185">Reference proteome</keyword>
<dbReference type="Gene3D" id="1.10.510.10">
    <property type="entry name" value="Transferase(Phosphotransferase) domain 1"/>
    <property type="match status" value="1"/>
</dbReference>
<evidence type="ECO:0000313" key="12">
    <source>
        <dbReference type="Proteomes" id="UP000228380"/>
    </source>
</evidence>
<dbReference type="GO" id="GO:0004674">
    <property type="term" value="F:protein serine/threonine kinase activity"/>
    <property type="evidence" value="ECO:0007669"/>
    <property type="project" value="UniProtKB-KW"/>
</dbReference>
<feature type="compositionally biased region" description="Low complexity" evidence="10">
    <location>
        <begin position="38"/>
        <end position="74"/>
    </location>
</feature>
<keyword evidence="4" id="KW-0808">Transferase</keyword>
<evidence type="ECO:0000256" key="5">
    <source>
        <dbReference type="ARBA" id="ARBA00022741"/>
    </source>
</evidence>
<dbReference type="AlphaFoldDB" id="A0A8B9AQQ8"/>
<accession>A0A8B9AQQ8</accession>
<dbReference type="Pfam" id="PF07714">
    <property type="entry name" value="PK_Tyr_Ser-Thr"/>
    <property type="match status" value="1"/>
</dbReference>
<dbReference type="SMART" id="SM00220">
    <property type="entry name" value="S_TKc"/>
    <property type="match status" value="1"/>
</dbReference>
<dbReference type="GO" id="GO:0006950">
    <property type="term" value="P:response to stress"/>
    <property type="evidence" value="ECO:0007669"/>
    <property type="project" value="UniProtKB-ARBA"/>
</dbReference>
<gene>
    <name evidence="13" type="primary">LOC103709593</name>
</gene>
<comment type="similarity">
    <text evidence="1">Belongs to the protein kinase superfamily. TKL Ser/Thr protein kinase family. RAF subfamily.</text>
</comment>
<dbReference type="InterPro" id="IPR008271">
    <property type="entry name" value="Ser/Thr_kinase_AS"/>
</dbReference>
<dbReference type="FunFam" id="3.30.200.20:FF:000060">
    <property type="entry name" value="Serine/threonine-protein kinase isoform 1"/>
    <property type="match status" value="1"/>
</dbReference>
<dbReference type="InterPro" id="IPR011009">
    <property type="entry name" value="Kinase-like_dom_sf"/>
</dbReference>
<evidence type="ECO:0000256" key="7">
    <source>
        <dbReference type="ARBA" id="ARBA00022840"/>
    </source>
</evidence>
<dbReference type="GeneID" id="103709593"/>
<evidence type="ECO:0000256" key="3">
    <source>
        <dbReference type="ARBA" id="ARBA00022527"/>
    </source>
</evidence>
<feature type="region of interest" description="Disordered" evidence="10">
    <location>
        <begin position="1"/>
        <end position="95"/>
    </location>
</feature>
<organism evidence="12 13">
    <name type="scientific">Phoenix dactylifera</name>
    <name type="common">Date palm</name>
    <dbReference type="NCBI Taxonomy" id="42345"/>
    <lineage>
        <taxon>Eukaryota</taxon>
        <taxon>Viridiplantae</taxon>
        <taxon>Streptophyta</taxon>
        <taxon>Embryophyta</taxon>
        <taxon>Tracheophyta</taxon>
        <taxon>Spermatophyta</taxon>
        <taxon>Magnoliopsida</taxon>
        <taxon>Liliopsida</taxon>
        <taxon>Arecaceae</taxon>
        <taxon>Coryphoideae</taxon>
        <taxon>Phoeniceae</taxon>
        <taxon>Phoenix</taxon>
    </lineage>
</organism>
<dbReference type="PRINTS" id="PR00109">
    <property type="entry name" value="TYRKINASE"/>
</dbReference>
<comment type="catalytic activity">
    <reaction evidence="8">
        <text>L-threonyl-[protein] + ATP = O-phospho-L-threonyl-[protein] + ADP + H(+)</text>
        <dbReference type="Rhea" id="RHEA:46608"/>
        <dbReference type="Rhea" id="RHEA-COMP:11060"/>
        <dbReference type="Rhea" id="RHEA-COMP:11605"/>
        <dbReference type="ChEBI" id="CHEBI:15378"/>
        <dbReference type="ChEBI" id="CHEBI:30013"/>
        <dbReference type="ChEBI" id="CHEBI:30616"/>
        <dbReference type="ChEBI" id="CHEBI:61977"/>
        <dbReference type="ChEBI" id="CHEBI:456216"/>
        <dbReference type="EC" id="2.7.11.1"/>
    </reaction>
</comment>
<dbReference type="SUPFAM" id="SSF56112">
    <property type="entry name" value="Protein kinase-like (PK-like)"/>
    <property type="match status" value="1"/>
</dbReference>
<keyword evidence="7" id="KW-0067">ATP-binding</keyword>
<evidence type="ECO:0000256" key="6">
    <source>
        <dbReference type="ARBA" id="ARBA00022777"/>
    </source>
</evidence>
<evidence type="ECO:0000256" key="9">
    <source>
        <dbReference type="ARBA" id="ARBA00048679"/>
    </source>
</evidence>
<dbReference type="OrthoDB" id="7537227at2759"/>
<keyword evidence="5" id="KW-0547">Nucleotide-binding</keyword>
<dbReference type="InterPro" id="IPR055164">
    <property type="entry name" value="EDR1/CTR1/ARMC3-like_pept-like"/>
</dbReference>
<evidence type="ECO:0000259" key="11">
    <source>
        <dbReference type="PROSITE" id="PS50011"/>
    </source>
</evidence>
<feature type="domain" description="Protein kinase" evidence="11">
    <location>
        <begin position="760"/>
        <end position="1019"/>
    </location>
</feature>
<dbReference type="Pfam" id="PF14381">
    <property type="entry name" value="EDR1_CTR1_ARMC3_pept"/>
    <property type="match status" value="1"/>
</dbReference>
<dbReference type="InterPro" id="IPR051681">
    <property type="entry name" value="Ser/Thr_Kinases-Pseudokinases"/>
</dbReference>
<reference evidence="12" key="1">
    <citation type="journal article" date="2019" name="Nat. Commun.">
        <title>Genome-wide association mapping of date palm fruit traits.</title>
        <authorList>
            <person name="Hazzouri K.M."/>
            <person name="Gros-Balthazard M."/>
            <person name="Flowers J.M."/>
            <person name="Copetti D."/>
            <person name="Lemansour A."/>
            <person name="Lebrun M."/>
            <person name="Masmoudi K."/>
            <person name="Ferrand S."/>
            <person name="Dhar M.I."/>
            <person name="Fresquez Z.A."/>
            <person name="Rosas U."/>
            <person name="Zhang J."/>
            <person name="Talag J."/>
            <person name="Lee S."/>
            <person name="Kudrna D."/>
            <person name="Powell R.F."/>
            <person name="Leitch I.J."/>
            <person name="Krueger R.R."/>
            <person name="Wing R.A."/>
            <person name="Amiri K.M.A."/>
            <person name="Purugganan M.D."/>
        </authorList>
    </citation>
    <scope>NUCLEOTIDE SEQUENCE [LARGE SCALE GENOMIC DNA]</scope>
    <source>
        <strain evidence="12">cv. Khalas</strain>
    </source>
</reference>
<sequence length="1023" mass="111604">MSRMKHLLRKLHIGGGGGGGGGAGLDHQHRLGGDPRTAPSSSSSSACLISAPASSSSSSPSPVSAPPSSSSSSSRRSVQEAAEPRGIGPRCDGPPAAAAAGGDFSLFEEEYQVQLALAISASDPDGLEDPDSVQIKAAKRMSLGCLVVPGGGGSRAGDESPMEFLSRRYCTYNVVNYDEKLTDGFYDAYGVISNPNLRDKMPALVDLQATSITDNIDYEVVLVNRSVDPELQQLERRAVSIALESKYEEHDPIASGLIQKIADLVVDRMGGPVGDAEGLLRRWTIKSYELRTSSNASVLLLGSVEVGLSRHRALLFKVLADKINLACKLVKGSYYTGSDEGAVNLIKIDHDREYIVDLMGAPGTLIPVENPSVYLQTSGNFLLSSDAIEQTCKDLRLALDKVSCQFEKKNNMSEATSYDNNSVSGHVGLQPEEKSRVGSSSEDVCVNVPQHNQSEISKNEFGKLRSQADALGTREVVSPAQQMKVNDLSKYVVTAARNPEFAQKLHAVLLESGASPPPDLFSDLNSSQDHVEQKDLGKSICMARTEGAKEDQLPEVNLISHFQPSLAHYLEAESSRHSDDKRRQHCFVDEITHKQGKNSNIVANPISSGASSPCAAANEWLLVNDTQANVSTIDDSWAKCTGPVPDTAVVPVVSCQKQINLSSAPYEADSSQTKCASNLKLAAGKQCSQEDAGRIIHNTDTQWNIPSKGCQESLAMVKLFGMDNTDQHILSGPESERIKPILDGVAEWEIPWEDLQIGERIGLAFHISGSYGEVYRADWNGTEVAVKKFLDQGLSGDALEQFRCEVKIMSRLRHPNVVLFMGAVTRPPNLSIMTEFLPRGSLYRLLHRLNVQLDEKRRLKMALDVAKGMNYLHTSHPTIVHRDLKSPNLLVDKNWVVKVCDFGLSRLKHHTFLSSKSTAGTPEWMAPEVLRNEPSNEKCDVYSFGVILWELATLRMPWSGMNPMQVVGAVGFQNRRLDIPKEVDPVVAQIITDCWESEPSKRPSFAQLMSPLKQLQRLVVTVN</sequence>
<reference evidence="13" key="2">
    <citation type="submission" date="2025-08" db="UniProtKB">
        <authorList>
            <consortium name="RefSeq"/>
        </authorList>
    </citation>
    <scope>IDENTIFICATION</scope>
    <source>
        <tissue evidence="13">Young leaves</tissue>
    </source>
</reference>
<dbReference type="GO" id="GO:0010182">
    <property type="term" value="P:sugar mediated signaling pathway"/>
    <property type="evidence" value="ECO:0007669"/>
    <property type="project" value="UniProtKB-ARBA"/>
</dbReference>
<feature type="compositionally biased region" description="Basic residues" evidence="10">
    <location>
        <begin position="1"/>
        <end position="12"/>
    </location>
</feature>
<dbReference type="PANTHER" id="PTHR44329:SF302">
    <property type="entry name" value="SERINE_THREONINE-PROTEIN KINASE SIS8-RELATED"/>
    <property type="match status" value="1"/>
</dbReference>
<dbReference type="PROSITE" id="PS50011">
    <property type="entry name" value="PROTEIN_KINASE_DOM"/>
    <property type="match status" value="1"/>
</dbReference>
<evidence type="ECO:0000256" key="10">
    <source>
        <dbReference type="SAM" id="MobiDB-lite"/>
    </source>
</evidence>
<protein>
    <recommendedName>
        <fullName evidence="2">non-specific serine/threonine protein kinase</fullName>
        <ecNumber evidence="2">2.7.11.1</ecNumber>
    </recommendedName>
</protein>
<dbReference type="CDD" id="cd13999">
    <property type="entry name" value="STKc_MAP3K-like"/>
    <property type="match status" value="1"/>
</dbReference>
<evidence type="ECO:0000313" key="13">
    <source>
        <dbReference type="RefSeq" id="XP_038986358.1"/>
    </source>
</evidence>
<evidence type="ECO:0000256" key="1">
    <source>
        <dbReference type="ARBA" id="ARBA00010507"/>
    </source>
</evidence>
<comment type="catalytic activity">
    <reaction evidence="9">
        <text>L-seryl-[protein] + ATP = O-phospho-L-seryl-[protein] + ADP + H(+)</text>
        <dbReference type="Rhea" id="RHEA:17989"/>
        <dbReference type="Rhea" id="RHEA-COMP:9863"/>
        <dbReference type="Rhea" id="RHEA-COMP:11604"/>
        <dbReference type="ChEBI" id="CHEBI:15378"/>
        <dbReference type="ChEBI" id="CHEBI:29999"/>
        <dbReference type="ChEBI" id="CHEBI:30616"/>
        <dbReference type="ChEBI" id="CHEBI:83421"/>
        <dbReference type="ChEBI" id="CHEBI:456216"/>
        <dbReference type="EC" id="2.7.11.1"/>
    </reaction>
</comment>
<dbReference type="FunFam" id="1.10.510.10:FF:000193">
    <property type="entry name" value="Serine/threonine-protein kinase CTR1"/>
    <property type="match status" value="1"/>
</dbReference>
<feature type="region of interest" description="Disordered" evidence="10">
    <location>
        <begin position="415"/>
        <end position="440"/>
    </location>
</feature>
<dbReference type="EC" id="2.7.11.1" evidence="2"/>